<dbReference type="RefSeq" id="WP_058502199.1">
    <property type="nucleotide sequence ID" value="NZ_CAAAJA010000072.1"/>
</dbReference>
<organism evidence="6 7">
    <name type="scientific">Legionella israelensis</name>
    <dbReference type="NCBI Taxonomy" id="454"/>
    <lineage>
        <taxon>Bacteria</taxon>
        <taxon>Pseudomonadati</taxon>
        <taxon>Pseudomonadota</taxon>
        <taxon>Gammaproteobacteria</taxon>
        <taxon>Legionellales</taxon>
        <taxon>Legionellaceae</taxon>
        <taxon>Legionella</taxon>
    </lineage>
</organism>
<evidence type="ECO:0000259" key="5">
    <source>
        <dbReference type="Pfam" id="PF00582"/>
    </source>
</evidence>
<dbReference type="InterPro" id="IPR006016">
    <property type="entry name" value="UspA"/>
</dbReference>
<accession>A0A0W0VIT9</accession>
<comment type="function">
    <text evidence="4">Required for resistance to DNA-damaging agents.</text>
</comment>
<name>A0A0W0VIT9_9GAMM</name>
<dbReference type="GO" id="GO:0005737">
    <property type="term" value="C:cytoplasm"/>
    <property type="evidence" value="ECO:0007669"/>
    <property type="project" value="UniProtKB-SubCell"/>
</dbReference>
<evidence type="ECO:0000313" key="6">
    <source>
        <dbReference type="EMBL" id="KTD20024.1"/>
    </source>
</evidence>
<dbReference type="SUPFAM" id="SSF52402">
    <property type="entry name" value="Adenine nucleotide alpha hydrolases-like"/>
    <property type="match status" value="2"/>
</dbReference>
<protein>
    <recommendedName>
        <fullName evidence="5">UspA domain-containing protein</fullName>
    </recommendedName>
</protein>
<dbReference type="AlphaFoldDB" id="A0A0W0VIT9"/>
<dbReference type="PANTHER" id="PTHR47892">
    <property type="entry name" value="UNIVERSAL STRESS PROTEIN E"/>
    <property type="match status" value="1"/>
</dbReference>
<reference evidence="6 7" key="1">
    <citation type="submission" date="2015-11" db="EMBL/GenBank/DDBJ databases">
        <title>Genomic analysis of 38 Legionella species identifies large and diverse effector repertoires.</title>
        <authorList>
            <person name="Burstein D."/>
            <person name="Amaro F."/>
            <person name="Zusman T."/>
            <person name="Lifshitz Z."/>
            <person name="Cohen O."/>
            <person name="Gilbert J.A."/>
            <person name="Pupko T."/>
            <person name="Shuman H.A."/>
            <person name="Segal G."/>
        </authorList>
    </citation>
    <scope>NUCLEOTIDE SEQUENCE [LARGE SCALE GENOMIC DNA]</scope>
    <source>
        <strain evidence="6 7">Bercovier 4</strain>
    </source>
</reference>
<dbReference type="OrthoDB" id="239260at2"/>
<keyword evidence="3" id="KW-0963">Cytoplasm</keyword>
<dbReference type="PANTHER" id="PTHR47892:SF1">
    <property type="entry name" value="UNIVERSAL STRESS PROTEIN E"/>
    <property type="match status" value="1"/>
</dbReference>
<dbReference type="Pfam" id="PF00582">
    <property type="entry name" value="Usp"/>
    <property type="match status" value="2"/>
</dbReference>
<comment type="caution">
    <text evidence="6">The sequence shown here is derived from an EMBL/GenBank/DDBJ whole genome shotgun (WGS) entry which is preliminary data.</text>
</comment>
<dbReference type="Gene3D" id="3.40.50.12370">
    <property type="match status" value="1"/>
</dbReference>
<dbReference type="EMBL" id="LNYH01000108">
    <property type="protein sequence ID" value="KTD20024.1"/>
    <property type="molecule type" value="Genomic_DNA"/>
</dbReference>
<feature type="domain" description="UspA" evidence="5">
    <location>
        <begin position="4"/>
        <end position="141"/>
    </location>
</feature>
<evidence type="ECO:0000313" key="7">
    <source>
        <dbReference type="Proteomes" id="UP000054761"/>
    </source>
</evidence>
<evidence type="ECO:0000256" key="4">
    <source>
        <dbReference type="ARBA" id="ARBA00037131"/>
    </source>
</evidence>
<evidence type="ECO:0000256" key="3">
    <source>
        <dbReference type="ARBA" id="ARBA00022490"/>
    </source>
</evidence>
<dbReference type="PATRIC" id="fig|454.4.peg.2039"/>
<dbReference type="Proteomes" id="UP000054761">
    <property type="component" value="Unassembled WGS sequence"/>
</dbReference>
<comment type="similarity">
    <text evidence="2">Belongs to the universal stress protein A family.</text>
</comment>
<proteinExistence type="inferred from homology"/>
<keyword evidence="7" id="KW-1185">Reference proteome</keyword>
<feature type="domain" description="UspA" evidence="5">
    <location>
        <begin position="151"/>
        <end position="300"/>
    </location>
</feature>
<sequence length="312" mass="35050">MSKFHNILFVSHGLGGEDEGLKKALQLASANQTSLTILIACPSFPDSLGEYKTSYEQSIIERMEQEIKATKSALKISKKKLNIHLELECGSAPDVRIIQYALRHSHDLLIKQAETSPNQRGFKALDMELLRKCPCPLFMVRPAKHTGKEIKIAVAIDPKNEEQVGRELSLDLLKYASSLTHHNSGQLDIVSCWLFRLEEYLRDNIWIKVSESELDKMVLDEKHEQSKALEAIIKDSNIQENYQIHLQKGLPEEAIPSFVEHHEIDILVMGTVARTGISGFIIGNTAENILQKINCSLLALKPQGFVSPVKAY</sequence>
<comment type="subcellular location">
    <subcellularLocation>
        <location evidence="1">Cytoplasm</location>
    </subcellularLocation>
</comment>
<evidence type="ECO:0000256" key="1">
    <source>
        <dbReference type="ARBA" id="ARBA00004496"/>
    </source>
</evidence>
<gene>
    <name evidence="6" type="ORF">Lisr_1874</name>
</gene>
<evidence type="ECO:0000256" key="2">
    <source>
        <dbReference type="ARBA" id="ARBA00008791"/>
    </source>
</evidence>
<dbReference type="STRING" id="454.Lisr_1874"/>